<dbReference type="SMART" id="SM01209">
    <property type="entry name" value="GARS_A"/>
    <property type="match status" value="1"/>
</dbReference>
<evidence type="ECO:0000256" key="11">
    <source>
        <dbReference type="ARBA" id="ARBA00042864"/>
    </source>
</evidence>
<dbReference type="PROSITE" id="PS50975">
    <property type="entry name" value="ATP_GRASP"/>
    <property type="match status" value="1"/>
</dbReference>
<dbReference type="InterPro" id="IPR011054">
    <property type="entry name" value="Rudment_hybrid_motif"/>
</dbReference>
<dbReference type="SUPFAM" id="SSF56059">
    <property type="entry name" value="Glutathione synthetase ATP-binding domain-like"/>
    <property type="match status" value="1"/>
</dbReference>
<dbReference type="InterPro" id="IPR011761">
    <property type="entry name" value="ATP-grasp"/>
</dbReference>
<evidence type="ECO:0000256" key="2">
    <source>
        <dbReference type="ARBA" id="ARBA00001946"/>
    </source>
</evidence>
<dbReference type="Pfam" id="PF02843">
    <property type="entry name" value="GARS_C"/>
    <property type="match status" value="1"/>
</dbReference>
<comment type="cofactor">
    <cofactor evidence="2">
        <name>Mg(2+)</name>
        <dbReference type="ChEBI" id="CHEBI:18420"/>
    </cofactor>
</comment>
<evidence type="ECO:0000259" key="14">
    <source>
        <dbReference type="PROSITE" id="PS50975"/>
    </source>
</evidence>
<dbReference type="InterPro" id="IPR016185">
    <property type="entry name" value="PreATP-grasp_dom_sf"/>
</dbReference>
<dbReference type="Gene3D" id="3.90.600.10">
    <property type="entry name" value="Phosphoribosylglycinamide synthetase, C-terminal domain"/>
    <property type="match status" value="1"/>
</dbReference>
<name>A0ABW5V421_9BACI</name>
<comment type="catalytic activity">
    <reaction evidence="12">
        <text>5-phospho-beta-D-ribosylamine + glycine + ATP = N(1)-(5-phospho-beta-D-ribosyl)glycinamide + ADP + phosphate + H(+)</text>
        <dbReference type="Rhea" id="RHEA:17453"/>
        <dbReference type="ChEBI" id="CHEBI:15378"/>
        <dbReference type="ChEBI" id="CHEBI:30616"/>
        <dbReference type="ChEBI" id="CHEBI:43474"/>
        <dbReference type="ChEBI" id="CHEBI:57305"/>
        <dbReference type="ChEBI" id="CHEBI:58681"/>
        <dbReference type="ChEBI" id="CHEBI:143788"/>
        <dbReference type="ChEBI" id="CHEBI:456216"/>
        <dbReference type="EC" id="6.3.4.13"/>
    </reaction>
</comment>
<dbReference type="InterPro" id="IPR020561">
    <property type="entry name" value="PRibGlycinamid_synth_ATP-grasp"/>
</dbReference>
<dbReference type="InterPro" id="IPR020562">
    <property type="entry name" value="PRibGlycinamide_synth_N"/>
</dbReference>
<evidence type="ECO:0000256" key="10">
    <source>
        <dbReference type="ARBA" id="ARBA00042242"/>
    </source>
</evidence>
<evidence type="ECO:0000256" key="6">
    <source>
        <dbReference type="ARBA" id="ARBA00022741"/>
    </source>
</evidence>
<comment type="caution">
    <text evidence="15">The sequence shown here is derived from an EMBL/GenBank/DDBJ whole genome shotgun (WGS) entry which is preliminary data.</text>
</comment>
<comment type="similarity">
    <text evidence="9 12">Belongs to the GARS family.</text>
</comment>
<protein>
    <recommendedName>
        <fullName evidence="4 12">Phosphoribosylamine--glycine ligase</fullName>
        <ecNumber evidence="4 12">6.3.4.13</ecNumber>
    </recommendedName>
    <alternativeName>
        <fullName evidence="12">GARS</fullName>
    </alternativeName>
    <alternativeName>
        <fullName evidence="10 12">Glycinamide ribonucleotide synthetase</fullName>
    </alternativeName>
    <alternativeName>
        <fullName evidence="11 12">Phosphoribosylglycinamide synthetase</fullName>
    </alternativeName>
</protein>
<dbReference type="InterPro" id="IPR000115">
    <property type="entry name" value="PRibGlycinamide_synth"/>
</dbReference>
<evidence type="ECO:0000313" key="15">
    <source>
        <dbReference type="EMBL" id="MFD2760220.1"/>
    </source>
</evidence>
<dbReference type="InterPro" id="IPR020560">
    <property type="entry name" value="PRibGlycinamide_synth_C-dom"/>
</dbReference>
<keyword evidence="8 13" id="KW-0067">ATP-binding</keyword>
<dbReference type="PANTHER" id="PTHR43472">
    <property type="entry name" value="PHOSPHORIBOSYLAMINE--GLYCINE LIGASE"/>
    <property type="match status" value="1"/>
</dbReference>
<keyword evidence="5 12" id="KW-0436">Ligase</keyword>
<dbReference type="HAMAP" id="MF_00138">
    <property type="entry name" value="GARS"/>
    <property type="match status" value="1"/>
</dbReference>
<dbReference type="GO" id="GO:0004637">
    <property type="term" value="F:phosphoribosylamine-glycine ligase activity"/>
    <property type="evidence" value="ECO:0007669"/>
    <property type="project" value="UniProtKB-EC"/>
</dbReference>
<evidence type="ECO:0000256" key="8">
    <source>
        <dbReference type="ARBA" id="ARBA00022840"/>
    </source>
</evidence>
<evidence type="ECO:0000256" key="12">
    <source>
        <dbReference type="HAMAP-Rule" id="MF_00138"/>
    </source>
</evidence>
<dbReference type="InterPro" id="IPR013815">
    <property type="entry name" value="ATP_grasp_subdomain_1"/>
</dbReference>
<dbReference type="InterPro" id="IPR037123">
    <property type="entry name" value="PRibGlycinamide_synth_C_sf"/>
</dbReference>
<evidence type="ECO:0000256" key="9">
    <source>
        <dbReference type="ARBA" id="ARBA00038345"/>
    </source>
</evidence>
<evidence type="ECO:0000256" key="3">
    <source>
        <dbReference type="ARBA" id="ARBA00005174"/>
    </source>
</evidence>
<dbReference type="SUPFAM" id="SSF51246">
    <property type="entry name" value="Rudiment single hybrid motif"/>
    <property type="match status" value="1"/>
</dbReference>
<dbReference type="EMBL" id="JBHUNA010000007">
    <property type="protein sequence ID" value="MFD2760220.1"/>
    <property type="molecule type" value="Genomic_DNA"/>
</dbReference>
<accession>A0ABW5V421</accession>
<dbReference type="Pfam" id="PF02844">
    <property type="entry name" value="GARS_N"/>
    <property type="match status" value="1"/>
</dbReference>
<dbReference type="Gene3D" id="3.40.50.20">
    <property type="match status" value="1"/>
</dbReference>
<dbReference type="PROSITE" id="PS00184">
    <property type="entry name" value="GARS"/>
    <property type="match status" value="1"/>
</dbReference>
<dbReference type="NCBIfam" id="TIGR00877">
    <property type="entry name" value="purD"/>
    <property type="match status" value="1"/>
</dbReference>
<comment type="pathway">
    <text evidence="3 12">Purine metabolism; IMP biosynthesis via de novo pathway; N(1)-(5-phospho-D-ribosyl)glycinamide from 5-phospho-alpha-D-ribose 1-diphosphate: step 2/2.</text>
</comment>
<evidence type="ECO:0000256" key="1">
    <source>
        <dbReference type="ARBA" id="ARBA00001936"/>
    </source>
</evidence>
<feature type="domain" description="ATP-grasp" evidence="14">
    <location>
        <begin position="107"/>
        <end position="313"/>
    </location>
</feature>
<dbReference type="PANTHER" id="PTHR43472:SF1">
    <property type="entry name" value="PHOSPHORIBOSYLAMINE--GLYCINE LIGASE, CHLOROPLASTIC"/>
    <property type="match status" value="1"/>
</dbReference>
<dbReference type="Gene3D" id="3.30.470.20">
    <property type="entry name" value="ATP-grasp fold, B domain"/>
    <property type="match status" value="1"/>
</dbReference>
<evidence type="ECO:0000256" key="4">
    <source>
        <dbReference type="ARBA" id="ARBA00013255"/>
    </source>
</evidence>
<reference evidence="16" key="1">
    <citation type="journal article" date="2019" name="Int. J. Syst. Evol. Microbiol.">
        <title>The Global Catalogue of Microorganisms (GCM) 10K type strain sequencing project: providing services to taxonomists for standard genome sequencing and annotation.</title>
        <authorList>
            <consortium name="The Broad Institute Genomics Platform"/>
            <consortium name="The Broad Institute Genome Sequencing Center for Infectious Disease"/>
            <person name="Wu L."/>
            <person name="Ma J."/>
        </authorList>
    </citation>
    <scope>NUCLEOTIDE SEQUENCE [LARGE SCALE GENOMIC DNA]</scope>
    <source>
        <strain evidence="16">TISTR 1535</strain>
    </source>
</reference>
<sequence>MKVLLVGRGGREHSIAMKLYESGQVNQIYAAPGNGGISDIAVCADIDEMNIDGLAAFAVEKAIDLTIVGPENPLVAGITNKFHEAGLKIFAPTKQAAMLEGSKRYAKDFMQKYDIPTAAYASFTRAVDAKAYINKIGAPVVVKADGLAGGKGVVVAHTIVEACLAVDRFLTDSGSPQTQPSIVIEECLEGRELSLMAFVHENNVFPMLPARDYKRAFDHDQGPNTGGMGAYAPVEDVSSESLDEIIETVLQKAADGIMREGCPFTGILYAGLMMTEEGPKVIEFNARFGDPETEVVLPLLKNDLLQVLLDVLDGKDPQLSWEPKHCAGVVLASAGYPEAYEKGILLPDLTPEDRAIVVHAGTRKTADGIVSDGGRVLLAGSKGDTLTQAISGAYGWLKRHIQTDRFFYRGDIGSTAAKADSPV</sequence>
<evidence type="ECO:0000256" key="7">
    <source>
        <dbReference type="ARBA" id="ARBA00022755"/>
    </source>
</evidence>
<keyword evidence="7 12" id="KW-0658">Purine biosynthesis</keyword>
<dbReference type="SUPFAM" id="SSF52440">
    <property type="entry name" value="PreATP-grasp domain"/>
    <property type="match status" value="1"/>
</dbReference>
<keyword evidence="16" id="KW-1185">Reference proteome</keyword>
<evidence type="ECO:0000313" key="16">
    <source>
        <dbReference type="Proteomes" id="UP001597502"/>
    </source>
</evidence>
<evidence type="ECO:0000256" key="13">
    <source>
        <dbReference type="PROSITE-ProRule" id="PRU00409"/>
    </source>
</evidence>
<dbReference type="Proteomes" id="UP001597502">
    <property type="component" value="Unassembled WGS sequence"/>
</dbReference>
<keyword evidence="6 13" id="KW-0547">Nucleotide-binding</keyword>
<dbReference type="EC" id="6.3.4.13" evidence="4 12"/>
<gene>
    <name evidence="12 15" type="primary">purD</name>
    <name evidence="15" type="ORF">ACFSUO_04430</name>
</gene>
<comment type="cofactor">
    <cofactor evidence="1">
        <name>Mn(2+)</name>
        <dbReference type="ChEBI" id="CHEBI:29035"/>
    </cofactor>
</comment>
<proteinExistence type="inferred from homology"/>
<organism evidence="15 16">
    <name type="scientific">Lentibacillus juripiscarius</name>
    <dbReference type="NCBI Taxonomy" id="257446"/>
    <lineage>
        <taxon>Bacteria</taxon>
        <taxon>Bacillati</taxon>
        <taxon>Bacillota</taxon>
        <taxon>Bacilli</taxon>
        <taxon>Bacillales</taxon>
        <taxon>Bacillaceae</taxon>
        <taxon>Lentibacillus</taxon>
    </lineage>
</organism>
<dbReference type="RefSeq" id="WP_382391647.1">
    <property type="nucleotide sequence ID" value="NZ_JBHUNA010000007.1"/>
</dbReference>
<dbReference type="Gene3D" id="3.30.1490.20">
    <property type="entry name" value="ATP-grasp fold, A domain"/>
    <property type="match status" value="1"/>
</dbReference>
<dbReference type="InterPro" id="IPR020559">
    <property type="entry name" value="PRibGlycinamide_synth_CS"/>
</dbReference>
<dbReference type="Pfam" id="PF01071">
    <property type="entry name" value="GARS_A"/>
    <property type="match status" value="1"/>
</dbReference>
<evidence type="ECO:0000256" key="5">
    <source>
        <dbReference type="ARBA" id="ARBA00022598"/>
    </source>
</evidence>
<dbReference type="SMART" id="SM01210">
    <property type="entry name" value="GARS_C"/>
    <property type="match status" value="1"/>
</dbReference>